<accession>L2GW79</accession>
<name>L2GW79_VAVCU</name>
<dbReference type="GeneID" id="19878521"/>
<dbReference type="InParanoid" id="L2GW79"/>
<dbReference type="OrthoDB" id="420076at2759"/>
<gene>
    <name evidence="1" type="ORF">VCUG_00636</name>
</gene>
<dbReference type="AlphaFoldDB" id="L2GW79"/>
<evidence type="ECO:0000313" key="1">
    <source>
        <dbReference type="EMBL" id="ELA47916.1"/>
    </source>
</evidence>
<dbReference type="SUPFAM" id="SSF52047">
    <property type="entry name" value="RNI-like"/>
    <property type="match status" value="1"/>
</dbReference>
<reference evidence="2" key="1">
    <citation type="submission" date="2011-03" db="EMBL/GenBank/DDBJ databases">
        <title>The genome sequence of Vavraia culicis strain floridensis.</title>
        <authorList>
            <consortium name="The Broad Institute Genome Sequencing Platform"/>
            <person name="Cuomo C."/>
            <person name="Becnel J."/>
            <person name="Sanscrainte N."/>
            <person name="Young S.K."/>
            <person name="Zeng Q."/>
            <person name="Gargeya S."/>
            <person name="Fitzgerald M."/>
            <person name="Haas B."/>
            <person name="Abouelleil A."/>
            <person name="Alvarado L."/>
            <person name="Arachchi H.M."/>
            <person name="Berlin A."/>
            <person name="Chapman S.B."/>
            <person name="Gearin G."/>
            <person name="Goldberg J."/>
            <person name="Griggs A."/>
            <person name="Gujja S."/>
            <person name="Hansen M."/>
            <person name="Heiman D."/>
            <person name="Howarth C."/>
            <person name="Larimer J."/>
            <person name="Lui A."/>
            <person name="MacDonald P.J.P."/>
            <person name="McCowen C."/>
            <person name="Montmayeur A."/>
            <person name="Murphy C."/>
            <person name="Neiman D."/>
            <person name="Pearson M."/>
            <person name="Priest M."/>
            <person name="Roberts A."/>
            <person name="Saif S."/>
            <person name="Shea T."/>
            <person name="Sisk P."/>
            <person name="Stolte C."/>
            <person name="Sykes S."/>
            <person name="Wortman J."/>
            <person name="Nusbaum C."/>
            <person name="Birren B."/>
        </authorList>
    </citation>
    <scope>NUCLEOTIDE SEQUENCE [LARGE SCALE GENOMIC DNA]</scope>
    <source>
        <strain evidence="2">floridensis</strain>
    </source>
</reference>
<protein>
    <submittedName>
        <fullName evidence="1">Uncharacterized protein</fullName>
    </submittedName>
</protein>
<dbReference type="EMBL" id="GL877410">
    <property type="protein sequence ID" value="ELA47916.1"/>
    <property type="molecule type" value="Genomic_DNA"/>
</dbReference>
<dbReference type="Gene3D" id="3.80.10.10">
    <property type="entry name" value="Ribonuclease Inhibitor"/>
    <property type="match status" value="1"/>
</dbReference>
<dbReference type="Proteomes" id="UP000011081">
    <property type="component" value="Unassembled WGS sequence"/>
</dbReference>
<evidence type="ECO:0000313" key="2">
    <source>
        <dbReference type="Proteomes" id="UP000011081"/>
    </source>
</evidence>
<dbReference type="HOGENOM" id="CLU_033135_1_0_1"/>
<sequence>MNEFPYHFCKFKTIKGKNSVDPMIFFSNLLFIHQLLCTNTDDGEGDDGSEYVYTEKELRDDLKHLLDEPEEHLDLRYAHIVECLLLSDCKTLLKRATMKKYKNLQTFYHELPKAIQFVYEAEKFSLYFSAQQTDNAEPMGGLKLYIDKKKIEMMKGIFKKLDRVHLTIVVRKWSRNLSDVDLSDIIQQFCFITDLYILDLTHEYTIWIGESCKTVQDFIDLEKFSKLRILKVKYMFVTDEFLEKVSNMKLESLMFIGCTFLTSKDTVQTVQQCKQIEVAFGESYETICFSKCKMYGIHQLWFALGLTYSIKIIINLNNCVKLRNLTVNMGEYASVILSKQIVSGLRYLSLGKNRFEPPLSSSKCQGARLEFLTIDTRDLELAVNVLKEINRNKLKNLVLICHVCDVSDLFNLEFAALEILEIDVSNNNLELKDKSTIEVKMKKLEALRINCKYVNEALVQMITELEMLKHLEIFVKKWNYNYELLCRQLSSLKGPIEKLLVSSEMTIGGLVRSIEPLNKLKEFYIDGRSIRSTFNSLANRNYGRFKSVKIRLNRLKELFMNSRFIRPLFYSLASRNYERLQPAKADANEQNVVHLKLHTLHIGMGSTYEELIELMLCQYFEAFAGIKKLVIDVVPKCPGVIQKLFGSMQEEGMQEEGMQEQFNNLIESVFETFNQLDVLVFCYKSSHISREEAHILRKLFSEKCKLVKERCEWSDNCNEERTIFELYK</sequence>
<dbReference type="VEuPathDB" id="MicrosporidiaDB:VCUG_00636"/>
<keyword evidence="2" id="KW-1185">Reference proteome</keyword>
<organism evidence="1 2">
    <name type="scientific">Vavraia culicis (isolate floridensis)</name>
    <name type="common">Microsporidian parasite</name>
    <dbReference type="NCBI Taxonomy" id="948595"/>
    <lineage>
        <taxon>Eukaryota</taxon>
        <taxon>Fungi</taxon>
        <taxon>Fungi incertae sedis</taxon>
        <taxon>Microsporidia</taxon>
        <taxon>Pleistophoridae</taxon>
        <taxon>Vavraia</taxon>
    </lineage>
</organism>
<proteinExistence type="predicted"/>
<dbReference type="InterPro" id="IPR032675">
    <property type="entry name" value="LRR_dom_sf"/>
</dbReference>
<dbReference type="RefSeq" id="XP_008073657.1">
    <property type="nucleotide sequence ID" value="XM_008075466.1"/>
</dbReference>